<keyword evidence="2" id="KW-1185">Reference proteome</keyword>
<evidence type="ECO:0000313" key="2">
    <source>
        <dbReference type="Proteomes" id="UP000269143"/>
    </source>
</evidence>
<organism evidence="1 2">
    <name type="scientific">Proteus phage Stubb</name>
    <dbReference type="NCBI Taxonomy" id="2315597"/>
    <lineage>
        <taxon>Viruses</taxon>
        <taxon>Duplodnaviria</taxon>
        <taxon>Heunggongvirae</taxon>
        <taxon>Uroviricota</taxon>
        <taxon>Caudoviricetes</taxon>
        <taxon>Demerecviridae</taxon>
        <taxon>Novosibvirus</taxon>
        <taxon>Novosibvirus stubb</taxon>
    </lineage>
</organism>
<gene>
    <name evidence="1" type="ORF">CPT_Stubb_122</name>
</gene>
<accession>A0A3B8DXC8</accession>
<reference evidence="2" key="1">
    <citation type="submission" date="2018-09" db="EMBL/GenBank/DDBJ databases">
        <title>Complete genome of Proteus mirabilis phage Stubb.</title>
        <authorList>
            <person name="Bourgeois T.A."/>
            <person name="Lessor L."/>
            <person name="O'Leary C.J."/>
            <person name="Liu M."/>
        </authorList>
    </citation>
    <scope>NUCLEOTIDE SEQUENCE [LARGE SCALE GENOMIC DNA]</scope>
</reference>
<dbReference type="EMBL" id="MH830339">
    <property type="protein sequence ID" value="AYJ73238.1"/>
    <property type="molecule type" value="Genomic_DNA"/>
</dbReference>
<proteinExistence type="predicted"/>
<name>A0A3B8DXC8_9CAUD</name>
<sequence>MYLVKIIDGVQMGYVADGNWIDAGIGKVDLLYVLKCIHKEYPMLFTPRVSKTLTESMFVADGILANMLVEMILTPGFRIINSLIFACTGHILAYDEASIDFSLRSIVECDGSEVLKDENLLNIVGRGLLAGLTNEDCPAMRRFKNEVLLNALEYVSETYGEDSDLYKEMVGICISSANSSAFHVELKDSTLDEILGFAIDNGLIGTLRVVRR</sequence>
<protein>
    <submittedName>
        <fullName evidence="1">Uncharacterized protein</fullName>
    </submittedName>
</protein>
<dbReference type="Proteomes" id="UP000269143">
    <property type="component" value="Segment"/>
</dbReference>
<evidence type="ECO:0000313" key="1">
    <source>
        <dbReference type="EMBL" id="AYJ73238.1"/>
    </source>
</evidence>